<feature type="compositionally biased region" description="Basic and acidic residues" evidence="1">
    <location>
        <begin position="34"/>
        <end position="43"/>
    </location>
</feature>
<feature type="compositionally biased region" description="Basic and acidic residues" evidence="1">
    <location>
        <begin position="105"/>
        <end position="129"/>
    </location>
</feature>
<evidence type="ECO:0008006" key="4">
    <source>
        <dbReference type="Google" id="ProtNLM"/>
    </source>
</evidence>
<reference evidence="2" key="1">
    <citation type="submission" date="2020-06" db="EMBL/GenBank/DDBJ databases">
        <authorList>
            <person name="Li T."/>
            <person name="Hu X."/>
            <person name="Zhang T."/>
            <person name="Song X."/>
            <person name="Zhang H."/>
            <person name="Dai N."/>
            <person name="Sheng W."/>
            <person name="Hou X."/>
            <person name="Wei L."/>
        </authorList>
    </citation>
    <scope>NUCLEOTIDE SEQUENCE</scope>
    <source>
        <strain evidence="2">K16</strain>
        <tissue evidence="2">Leaf</tissue>
    </source>
</reference>
<evidence type="ECO:0000313" key="2">
    <source>
        <dbReference type="EMBL" id="KAK4390849.1"/>
    </source>
</evidence>
<name>A0AAE1WCK3_9LAMI</name>
<gene>
    <name evidence="2" type="ORF">Sango_2148200</name>
</gene>
<sequence>MEKAAAKSKSKILRFLPKAAQAAVSFQNPQFSPGRDKRPDVNSHKLKTHLSKGFSGPIVSMIPAEARGKSKNFETQEPTSPKVSCMGQIKHRKKISAKKQVSLPKEFKHASFAKPEKIRETRPAPELKKKPSGIKKIFGGGRKSDASADHSRPPLPDRAPSLSQMRRFASSRDTFANFDWTTAQIAPEEDRDYFSDEDRGYSDGEDDVFIPFSAPIPMGGGGRDSGLEPRKEINLWKRRTMAQPTPLQLNMVKVNTTHKTDKAYHCNVAQTTLKAHYKRALTAIKADAKMLQMQGLVYGLERPNPSTS</sequence>
<dbReference type="InterPro" id="IPR038796">
    <property type="entry name" value="At1g76070-like"/>
</dbReference>
<feature type="region of interest" description="Disordered" evidence="1">
    <location>
        <begin position="27"/>
        <end position="163"/>
    </location>
</feature>
<comment type="caution">
    <text evidence="2">The sequence shown here is derived from an EMBL/GenBank/DDBJ whole genome shotgun (WGS) entry which is preliminary data.</text>
</comment>
<organism evidence="2 3">
    <name type="scientific">Sesamum angolense</name>
    <dbReference type="NCBI Taxonomy" id="2727404"/>
    <lineage>
        <taxon>Eukaryota</taxon>
        <taxon>Viridiplantae</taxon>
        <taxon>Streptophyta</taxon>
        <taxon>Embryophyta</taxon>
        <taxon>Tracheophyta</taxon>
        <taxon>Spermatophyta</taxon>
        <taxon>Magnoliopsida</taxon>
        <taxon>eudicotyledons</taxon>
        <taxon>Gunneridae</taxon>
        <taxon>Pentapetalae</taxon>
        <taxon>asterids</taxon>
        <taxon>lamiids</taxon>
        <taxon>Lamiales</taxon>
        <taxon>Pedaliaceae</taxon>
        <taxon>Sesamum</taxon>
    </lineage>
</organism>
<dbReference type="PANTHER" id="PTHR34779:SF1">
    <property type="entry name" value="OS09G0542900 PROTEIN"/>
    <property type="match status" value="1"/>
</dbReference>
<evidence type="ECO:0000313" key="3">
    <source>
        <dbReference type="Proteomes" id="UP001289374"/>
    </source>
</evidence>
<proteinExistence type="predicted"/>
<protein>
    <recommendedName>
        <fullName evidence="4">Syringolide-induced protein 14-1-1</fullName>
    </recommendedName>
</protein>
<accession>A0AAE1WCK3</accession>
<feature type="compositionally biased region" description="Basic and acidic residues" evidence="1">
    <location>
        <begin position="142"/>
        <end position="152"/>
    </location>
</feature>
<dbReference type="AlphaFoldDB" id="A0AAE1WCK3"/>
<dbReference type="PANTHER" id="PTHR34779">
    <property type="entry name" value="OS09G0542900 PROTEIN"/>
    <property type="match status" value="1"/>
</dbReference>
<dbReference type="Proteomes" id="UP001289374">
    <property type="component" value="Unassembled WGS sequence"/>
</dbReference>
<keyword evidence="3" id="KW-1185">Reference proteome</keyword>
<dbReference type="EMBL" id="JACGWL010000012">
    <property type="protein sequence ID" value="KAK4390849.1"/>
    <property type="molecule type" value="Genomic_DNA"/>
</dbReference>
<reference evidence="2" key="2">
    <citation type="journal article" date="2024" name="Plant">
        <title>Genomic evolution and insights into agronomic trait innovations of Sesamum species.</title>
        <authorList>
            <person name="Miao H."/>
            <person name="Wang L."/>
            <person name="Qu L."/>
            <person name="Liu H."/>
            <person name="Sun Y."/>
            <person name="Le M."/>
            <person name="Wang Q."/>
            <person name="Wei S."/>
            <person name="Zheng Y."/>
            <person name="Lin W."/>
            <person name="Duan Y."/>
            <person name="Cao H."/>
            <person name="Xiong S."/>
            <person name="Wang X."/>
            <person name="Wei L."/>
            <person name="Li C."/>
            <person name="Ma Q."/>
            <person name="Ju M."/>
            <person name="Zhao R."/>
            <person name="Li G."/>
            <person name="Mu C."/>
            <person name="Tian Q."/>
            <person name="Mei H."/>
            <person name="Zhang T."/>
            <person name="Gao T."/>
            <person name="Zhang H."/>
        </authorList>
    </citation>
    <scope>NUCLEOTIDE SEQUENCE</scope>
    <source>
        <strain evidence="2">K16</strain>
    </source>
</reference>
<evidence type="ECO:0000256" key="1">
    <source>
        <dbReference type="SAM" id="MobiDB-lite"/>
    </source>
</evidence>